<keyword evidence="2" id="KW-1185">Reference proteome</keyword>
<feature type="non-terminal residue" evidence="1">
    <location>
        <position position="235"/>
    </location>
</feature>
<evidence type="ECO:0000313" key="1">
    <source>
        <dbReference type="EMBL" id="CAG8680233.1"/>
    </source>
</evidence>
<gene>
    <name evidence="1" type="ORF">DHETER_LOCUS10614</name>
</gene>
<accession>A0ACA9NXD7</accession>
<proteinExistence type="predicted"/>
<dbReference type="EMBL" id="CAJVPU010021202">
    <property type="protein sequence ID" value="CAG8680233.1"/>
    <property type="molecule type" value="Genomic_DNA"/>
</dbReference>
<comment type="caution">
    <text evidence="1">The sequence shown here is derived from an EMBL/GenBank/DDBJ whole genome shotgun (WGS) entry which is preliminary data.</text>
</comment>
<protein>
    <submittedName>
        <fullName evidence="1">15271_t:CDS:1</fullName>
    </submittedName>
</protein>
<name>A0ACA9NXD7_9GLOM</name>
<organism evidence="1 2">
    <name type="scientific">Dentiscutata heterogama</name>
    <dbReference type="NCBI Taxonomy" id="1316150"/>
    <lineage>
        <taxon>Eukaryota</taxon>
        <taxon>Fungi</taxon>
        <taxon>Fungi incertae sedis</taxon>
        <taxon>Mucoromycota</taxon>
        <taxon>Glomeromycotina</taxon>
        <taxon>Glomeromycetes</taxon>
        <taxon>Diversisporales</taxon>
        <taxon>Gigasporaceae</taxon>
        <taxon>Dentiscutata</taxon>
    </lineage>
</organism>
<sequence>MSDIEIQEDKLPKTKSTLGQSIFNFCNVLMGVGILSLPLALKYTGWVIGLSLLFFCMGATNYAAKLLVKCLNYTEGIYTYPDIAAIAFGKFGTIAILILFSLELIAIAISLVILIGDSLQILFPDISLVFLKIIAWVILVPLTLVDIKYLSYFSLLGILSAIFLTFVVIINGFTIDEQPGSLFNPMKTELWPTDLNTLPLSFGLIIAGFAGHSVFPSIYLNMKTPSKYLKAINIS</sequence>
<evidence type="ECO:0000313" key="2">
    <source>
        <dbReference type="Proteomes" id="UP000789702"/>
    </source>
</evidence>
<dbReference type="Proteomes" id="UP000789702">
    <property type="component" value="Unassembled WGS sequence"/>
</dbReference>
<reference evidence="1" key="1">
    <citation type="submission" date="2021-06" db="EMBL/GenBank/DDBJ databases">
        <authorList>
            <person name="Kallberg Y."/>
            <person name="Tangrot J."/>
            <person name="Rosling A."/>
        </authorList>
    </citation>
    <scope>NUCLEOTIDE SEQUENCE</scope>
    <source>
        <strain evidence="1">IL203A</strain>
    </source>
</reference>